<dbReference type="InterPro" id="IPR013762">
    <property type="entry name" value="Integrase-like_cat_sf"/>
</dbReference>
<evidence type="ECO:0000259" key="2">
    <source>
        <dbReference type="PROSITE" id="PS51898"/>
    </source>
</evidence>
<dbReference type="GO" id="GO:0003677">
    <property type="term" value="F:DNA binding"/>
    <property type="evidence" value="ECO:0007669"/>
    <property type="project" value="InterPro"/>
</dbReference>
<dbReference type="SUPFAM" id="SSF56349">
    <property type="entry name" value="DNA breaking-rejoining enzymes"/>
    <property type="match status" value="1"/>
</dbReference>
<sequence>MNTKDIAMLRYKDIQEDKIVYYRAKTINTAKADLKAITVYLNDFSRSVIEKYSNPSNSPGELIFSIINDRQSAIEKHRRIQNFVRFINQNIKKLAINEGLPGDISTYWARHSFATYAIRHGASMEFVSEALNHSDLKTTQSYFAGFEDEAKKELMKKIMEF</sequence>
<keyword evidence="1" id="KW-0233">DNA recombination</keyword>
<dbReference type="GO" id="GO:0015074">
    <property type="term" value="P:DNA integration"/>
    <property type="evidence" value="ECO:0007669"/>
    <property type="project" value="InterPro"/>
</dbReference>
<dbReference type="InterPro" id="IPR002104">
    <property type="entry name" value="Integrase_catalytic"/>
</dbReference>
<reference evidence="3" key="1">
    <citation type="journal article" date="2014" name="Front. Microbiol.">
        <title>High frequency of phylogenetically diverse reductive dehalogenase-homologous genes in deep subseafloor sedimentary metagenomes.</title>
        <authorList>
            <person name="Kawai M."/>
            <person name="Futagami T."/>
            <person name="Toyoda A."/>
            <person name="Takaki Y."/>
            <person name="Nishi S."/>
            <person name="Hori S."/>
            <person name="Arai W."/>
            <person name="Tsubouchi T."/>
            <person name="Morono Y."/>
            <person name="Uchiyama I."/>
            <person name="Ito T."/>
            <person name="Fujiyama A."/>
            <person name="Inagaki F."/>
            <person name="Takami H."/>
        </authorList>
    </citation>
    <scope>NUCLEOTIDE SEQUENCE</scope>
    <source>
        <strain evidence="3">Expedition CK06-06</strain>
    </source>
</reference>
<name>X1IDF2_9ZZZZ</name>
<dbReference type="EMBL" id="BARU01042031">
    <property type="protein sequence ID" value="GAH80436.1"/>
    <property type="molecule type" value="Genomic_DNA"/>
</dbReference>
<dbReference type="GO" id="GO:0006310">
    <property type="term" value="P:DNA recombination"/>
    <property type="evidence" value="ECO:0007669"/>
    <property type="project" value="UniProtKB-KW"/>
</dbReference>
<evidence type="ECO:0000256" key="1">
    <source>
        <dbReference type="ARBA" id="ARBA00023172"/>
    </source>
</evidence>
<accession>X1IDF2</accession>
<gene>
    <name evidence="3" type="ORF">S03H2_64660</name>
</gene>
<protein>
    <recommendedName>
        <fullName evidence="2">Tyr recombinase domain-containing protein</fullName>
    </recommendedName>
</protein>
<evidence type="ECO:0000313" key="3">
    <source>
        <dbReference type="EMBL" id="GAH80436.1"/>
    </source>
</evidence>
<dbReference type="AlphaFoldDB" id="X1IDF2"/>
<organism evidence="3">
    <name type="scientific">marine sediment metagenome</name>
    <dbReference type="NCBI Taxonomy" id="412755"/>
    <lineage>
        <taxon>unclassified sequences</taxon>
        <taxon>metagenomes</taxon>
        <taxon>ecological metagenomes</taxon>
    </lineage>
</organism>
<dbReference type="Gene3D" id="1.10.443.10">
    <property type="entry name" value="Intergrase catalytic core"/>
    <property type="match status" value="1"/>
</dbReference>
<dbReference type="InterPro" id="IPR011010">
    <property type="entry name" value="DNA_brk_join_enz"/>
</dbReference>
<dbReference type="Pfam" id="PF00589">
    <property type="entry name" value="Phage_integrase"/>
    <property type="match status" value="1"/>
</dbReference>
<proteinExistence type="predicted"/>
<feature type="domain" description="Tyr recombinase" evidence="2">
    <location>
        <begin position="1"/>
        <end position="155"/>
    </location>
</feature>
<dbReference type="PROSITE" id="PS51898">
    <property type="entry name" value="TYR_RECOMBINASE"/>
    <property type="match status" value="1"/>
</dbReference>
<comment type="caution">
    <text evidence="3">The sequence shown here is derived from an EMBL/GenBank/DDBJ whole genome shotgun (WGS) entry which is preliminary data.</text>
</comment>